<sequence length="92" mass="10943">MEPRISSYRHRSGRHHRFSTLPIFLAKGFWCRLLILRRSVTEVGNMRYWNGCSLKFKNRSDIDESIMTPFEHRDAQLVNITIADDQQIIHNL</sequence>
<reference evidence="1 2" key="2">
    <citation type="submission" date="2021-10" db="EMBL/GenBank/DDBJ databases">
        <authorList>
            <person name="Piombo E."/>
        </authorList>
    </citation>
    <scope>NUCLEOTIDE SEQUENCE [LARGE SCALE GENOMIC DNA]</scope>
</reference>
<protein>
    <submittedName>
        <fullName evidence="1">Uncharacterized protein</fullName>
    </submittedName>
</protein>
<organism evidence="1 2">
    <name type="scientific">Clonostachys solani</name>
    <dbReference type="NCBI Taxonomy" id="160281"/>
    <lineage>
        <taxon>Eukaryota</taxon>
        <taxon>Fungi</taxon>
        <taxon>Dikarya</taxon>
        <taxon>Ascomycota</taxon>
        <taxon>Pezizomycotina</taxon>
        <taxon>Sordariomycetes</taxon>
        <taxon>Hypocreomycetidae</taxon>
        <taxon>Hypocreales</taxon>
        <taxon>Bionectriaceae</taxon>
        <taxon>Clonostachys</taxon>
    </lineage>
</organism>
<comment type="caution">
    <text evidence="1">The sequence shown here is derived from an EMBL/GenBank/DDBJ whole genome shotgun (WGS) entry which is preliminary data.</text>
</comment>
<dbReference type="Proteomes" id="UP000775872">
    <property type="component" value="Unassembled WGS sequence"/>
</dbReference>
<name>A0A9P0EKI3_9HYPO</name>
<dbReference type="AlphaFoldDB" id="A0A9P0EKI3"/>
<dbReference type="EMBL" id="CABFOC020000045">
    <property type="protein sequence ID" value="CAH0052702.1"/>
    <property type="molecule type" value="Genomic_DNA"/>
</dbReference>
<reference evidence="2" key="1">
    <citation type="submission" date="2019-06" db="EMBL/GenBank/DDBJ databases">
        <authorList>
            <person name="Broberg M."/>
        </authorList>
    </citation>
    <scope>NUCLEOTIDE SEQUENCE [LARGE SCALE GENOMIC DNA]</scope>
</reference>
<proteinExistence type="predicted"/>
<evidence type="ECO:0000313" key="1">
    <source>
        <dbReference type="EMBL" id="CAH0052702.1"/>
    </source>
</evidence>
<accession>A0A9P0EKI3</accession>
<keyword evidence="2" id="KW-1185">Reference proteome</keyword>
<gene>
    <name evidence="1" type="ORF">CSOL1703_00004568</name>
</gene>
<evidence type="ECO:0000313" key="2">
    <source>
        <dbReference type="Proteomes" id="UP000775872"/>
    </source>
</evidence>